<sequence length="314" mass="34973">MRTQQLQISHLTVQLMEHPEVWSPLSAVEMLSFLVEHGILKALDQQQVLDFGTGSGIVGIVCGLLGATSVTLSDYSAIAAQVAAANARQNGLTNVMGVQSDRFQQIPPTPYDLVISNPPVQPWLFTNLDQPDNRTQVAAWNEAGADGRLVLDALLTTAMQFLGPGGRLITSSSSRHGHRQTLNLLDTYWPQRWRQIYAAQHAILPDYHGPYIQIWQHLQALDGDLRIYQLDERDRRFAPQTDAAGNPIVITELSLSGPPQPTILRLLPSGDWAAESPQGDRLTILSAQDDRLPGKATSEHWYYEYYLFEAWREG</sequence>
<evidence type="ECO:0000313" key="4">
    <source>
        <dbReference type="EMBL" id="RZM76524.1"/>
    </source>
</evidence>
<dbReference type="PANTHER" id="PTHR47816">
    <property type="entry name" value="RIBOSOMAL RNA SMALL SUBUNIT METHYLTRANSFERASE C"/>
    <property type="match status" value="1"/>
</dbReference>
<dbReference type="InterPro" id="IPR029063">
    <property type="entry name" value="SAM-dependent_MTases_sf"/>
</dbReference>
<dbReference type="GO" id="GO:0032259">
    <property type="term" value="P:methylation"/>
    <property type="evidence" value="ECO:0007669"/>
    <property type="project" value="UniProtKB-KW"/>
</dbReference>
<keyword evidence="2 4" id="KW-0808">Transferase</keyword>
<evidence type="ECO:0000259" key="3">
    <source>
        <dbReference type="Pfam" id="PF05175"/>
    </source>
</evidence>
<keyword evidence="5" id="KW-1185">Reference proteome</keyword>
<dbReference type="CDD" id="cd02440">
    <property type="entry name" value="AdoMet_MTases"/>
    <property type="match status" value="1"/>
</dbReference>
<dbReference type="RefSeq" id="WP_052288659.1">
    <property type="nucleotide sequence ID" value="NZ_QVFV01000005.1"/>
</dbReference>
<name>A0A4Q7E498_9CYAN</name>
<reference evidence="4 5" key="1">
    <citation type="submission" date="2018-11" db="EMBL/GenBank/DDBJ databases">
        <title>Whole genome sequencing of an environmental sample.</title>
        <authorList>
            <person name="Sarangi A.N."/>
            <person name="Singh D."/>
            <person name="Tripathy S."/>
        </authorList>
    </citation>
    <scope>NUCLEOTIDE SEQUENCE [LARGE SCALE GENOMIC DNA]</scope>
    <source>
        <strain evidence="4 5">Lakshadweep</strain>
    </source>
</reference>
<feature type="domain" description="Methyltransferase small" evidence="3">
    <location>
        <begin position="18"/>
        <end position="121"/>
    </location>
</feature>
<dbReference type="AlphaFoldDB" id="A0A4Q7E498"/>
<dbReference type="InterPro" id="IPR046977">
    <property type="entry name" value="RsmC/RlmG"/>
</dbReference>
<evidence type="ECO:0000256" key="1">
    <source>
        <dbReference type="ARBA" id="ARBA00022603"/>
    </source>
</evidence>
<organism evidence="4 5">
    <name type="scientific">Leptolyngbya iicbica LK</name>
    <dbReference type="NCBI Taxonomy" id="2294035"/>
    <lineage>
        <taxon>Bacteria</taxon>
        <taxon>Bacillati</taxon>
        <taxon>Cyanobacteriota</taxon>
        <taxon>Cyanophyceae</taxon>
        <taxon>Leptolyngbyales</taxon>
        <taxon>Leptolyngbyaceae</taxon>
        <taxon>Leptolyngbya group</taxon>
        <taxon>Leptolyngbya</taxon>
        <taxon>Leptolyngbya iicbica</taxon>
    </lineage>
</organism>
<proteinExistence type="predicted"/>
<dbReference type="Proteomes" id="UP000292459">
    <property type="component" value="Unassembled WGS sequence"/>
</dbReference>
<protein>
    <submittedName>
        <fullName evidence="4">Methyltransferase domain-containing protein</fullName>
    </submittedName>
</protein>
<dbReference type="Gene3D" id="3.40.50.150">
    <property type="entry name" value="Vaccinia Virus protein VP39"/>
    <property type="match status" value="1"/>
</dbReference>
<accession>A0A4Q7E498</accession>
<dbReference type="SUPFAM" id="SSF53335">
    <property type="entry name" value="S-adenosyl-L-methionine-dependent methyltransferases"/>
    <property type="match status" value="1"/>
</dbReference>
<dbReference type="InterPro" id="IPR007848">
    <property type="entry name" value="Small_mtfrase_dom"/>
</dbReference>
<keyword evidence="1 4" id="KW-0489">Methyltransferase</keyword>
<comment type="caution">
    <text evidence="4">The sequence shown here is derived from an EMBL/GenBank/DDBJ whole genome shotgun (WGS) entry which is preliminary data.</text>
</comment>
<evidence type="ECO:0000313" key="5">
    <source>
        <dbReference type="Proteomes" id="UP000292459"/>
    </source>
</evidence>
<dbReference type="OrthoDB" id="267914at2"/>
<dbReference type="GO" id="GO:0008757">
    <property type="term" value="F:S-adenosylmethionine-dependent methyltransferase activity"/>
    <property type="evidence" value="ECO:0007669"/>
    <property type="project" value="InterPro"/>
</dbReference>
<dbReference type="EMBL" id="QVFV01000005">
    <property type="protein sequence ID" value="RZM76524.1"/>
    <property type="molecule type" value="Genomic_DNA"/>
</dbReference>
<dbReference type="Pfam" id="PF05175">
    <property type="entry name" value="MTS"/>
    <property type="match status" value="1"/>
</dbReference>
<gene>
    <name evidence="4" type="ORF">DYY88_17800</name>
</gene>
<evidence type="ECO:0000256" key="2">
    <source>
        <dbReference type="ARBA" id="ARBA00022679"/>
    </source>
</evidence>
<dbReference type="PANTHER" id="PTHR47816:SF4">
    <property type="entry name" value="RIBOSOMAL RNA SMALL SUBUNIT METHYLTRANSFERASE C"/>
    <property type="match status" value="1"/>
</dbReference>